<dbReference type="Proteomes" id="UP000027604">
    <property type="component" value="Chromosome I"/>
</dbReference>
<dbReference type="KEGG" id="jag:GJA_1076"/>
<protein>
    <submittedName>
        <fullName evidence="1">Uncharacterized protein</fullName>
    </submittedName>
</protein>
<evidence type="ECO:0000313" key="2">
    <source>
        <dbReference type="Proteomes" id="UP000027604"/>
    </source>
</evidence>
<dbReference type="STRING" id="1349767.GJA_1076"/>
<sequence length="45" mass="4971">MVSLYLLHLHHFQLAVPDSWRSGTAMNLAHRGGSQAARKVQISGK</sequence>
<name>W0V1H3_9BURK</name>
<reference evidence="1 2" key="1">
    <citation type="journal article" date="2015" name="Genome Announc.">
        <title>Genome Sequence of Mushroom Soft-Rot Pathogen Janthinobacterium agaricidamnosum.</title>
        <authorList>
            <person name="Graupner K."/>
            <person name="Lackner G."/>
            <person name="Hertweck C."/>
        </authorList>
    </citation>
    <scope>NUCLEOTIDE SEQUENCE [LARGE SCALE GENOMIC DNA]</scope>
    <source>
        <strain evidence="2">NBRC 102515 / DSM 9628</strain>
    </source>
</reference>
<dbReference type="HOGENOM" id="CLU_3200816_0_0_4"/>
<accession>W0V1H3</accession>
<dbReference type="PATRIC" id="fig|1349767.4.peg.2802"/>
<dbReference type="AlphaFoldDB" id="W0V1H3"/>
<organism evidence="1 2">
    <name type="scientific">Janthinobacterium agaricidamnosum NBRC 102515 = DSM 9628</name>
    <dbReference type="NCBI Taxonomy" id="1349767"/>
    <lineage>
        <taxon>Bacteria</taxon>
        <taxon>Pseudomonadati</taxon>
        <taxon>Pseudomonadota</taxon>
        <taxon>Betaproteobacteria</taxon>
        <taxon>Burkholderiales</taxon>
        <taxon>Oxalobacteraceae</taxon>
        <taxon>Janthinobacterium</taxon>
    </lineage>
</organism>
<evidence type="ECO:0000313" key="1">
    <source>
        <dbReference type="EMBL" id="CDG81731.1"/>
    </source>
</evidence>
<dbReference type="EMBL" id="HG322949">
    <property type="protein sequence ID" value="CDG81731.1"/>
    <property type="molecule type" value="Genomic_DNA"/>
</dbReference>
<keyword evidence="2" id="KW-1185">Reference proteome</keyword>
<gene>
    <name evidence="1" type="ORF">GJA_1076</name>
</gene>
<proteinExistence type="predicted"/>